<evidence type="ECO:0000256" key="2">
    <source>
        <dbReference type="ARBA" id="ARBA00009347"/>
    </source>
</evidence>
<organism evidence="12 13">
    <name type="scientific">Staphylococcus equorum</name>
    <dbReference type="NCBI Taxonomy" id="246432"/>
    <lineage>
        <taxon>Bacteria</taxon>
        <taxon>Bacillati</taxon>
        <taxon>Bacillota</taxon>
        <taxon>Bacilli</taxon>
        <taxon>Bacillales</taxon>
        <taxon>Staphylococcaceae</taxon>
        <taxon>Staphylococcus</taxon>
    </lineage>
</organism>
<dbReference type="SUPFAM" id="SSF56645">
    <property type="entry name" value="Acyl-CoA dehydrogenase NM domain-like"/>
    <property type="match status" value="1"/>
</dbReference>
<keyword evidence="13" id="KW-1185">Reference proteome</keyword>
<dbReference type="InterPro" id="IPR037069">
    <property type="entry name" value="AcylCoA_DH/ox_N_sf"/>
</dbReference>
<dbReference type="InterPro" id="IPR013786">
    <property type="entry name" value="AcylCoA_DH/ox_N"/>
</dbReference>
<reference evidence="12" key="1">
    <citation type="submission" date="2022-05" db="EMBL/GenBank/DDBJ databases">
        <title>Comparative genomics of Staphylococcus equorum isolates.</title>
        <authorList>
            <person name="Luelf R.H."/>
        </authorList>
    </citation>
    <scope>NUCLEOTIDE SEQUENCE</scope>
    <source>
        <strain evidence="12">TMW 2.2497</strain>
    </source>
</reference>
<dbReference type="Pfam" id="PF02771">
    <property type="entry name" value="Acyl-CoA_dh_N"/>
    <property type="match status" value="1"/>
</dbReference>
<dbReference type="Pfam" id="PF02770">
    <property type="entry name" value="Acyl-CoA_dh_M"/>
    <property type="match status" value="1"/>
</dbReference>
<dbReference type="SUPFAM" id="SSF47203">
    <property type="entry name" value="Acyl-CoA dehydrogenase C-terminal domain-like"/>
    <property type="match status" value="1"/>
</dbReference>
<name>A0A9X4QYY1_9STAP</name>
<keyword evidence="6 7" id="KW-0560">Oxidoreductase</keyword>
<dbReference type="GO" id="GO:0016627">
    <property type="term" value="F:oxidoreductase activity, acting on the CH-CH group of donors"/>
    <property type="evidence" value="ECO:0007669"/>
    <property type="project" value="InterPro"/>
</dbReference>
<evidence type="ECO:0000259" key="11">
    <source>
        <dbReference type="Pfam" id="PF02771"/>
    </source>
</evidence>
<dbReference type="PANTHER" id="PTHR42807:SF1">
    <property type="entry name" value="GLUTARYL-COA DEHYDROGENASE, MITOCHONDRIAL"/>
    <property type="match status" value="1"/>
</dbReference>
<dbReference type="Proteomes" id="UP001152422">
    <property type="component" value="Unassembled WGS sequence"/>
</dbReference>
<dbReference type="InterPro" id="IPR009100">
    <property type="entry name" value="AcylCoA_DH/oxidase_NM_dom_sf"/>
</dbReference>
<gene>
    <name evidence="12" type="ORF">M4L89_07290</name>
</gene>
<proteinExistence type="inferred from homology"/>
<dbReference type="Gene3D" id="1.10.540.10">
    <property type="entry name" value="Acyl-CoA dehydrogenase/oxidase, N-terminal domain"/>
    <property type="match status" value="1"/>
</dbReference>
<feature type="domain" description="Acyl-CoA dehydrogenase/oxidase N-terminal" evidence="11">
    <location>
        <begin position="26"/>
        <end position="138"/>
    </location>
</feature>
<evidence type="ECO:0000256" key="8">
    <source>
        <dbReference type="SAM" id="Coils"/>
    </source>
</evidence>
<keyword evidence="3 7" id="KW-0285">Flavoprotein</keyword>
<evidence type="ECO:0000256" key="5">
    <source>
        <dbReference type="ARBA" id="ARBA00022946"/>
    </source>
</evidence>
<keyword evidence="5" id="KW-0809">Transit peptide</keyword>
<dbReference type="InterPro" id="IPR009075">
    <property type="entry name" value="AcylCo_DH/oxidase_C"/>
</dbReference>
<evidence type="ECO:0000259" key="9">
    <source>
        <dbReference type="Pfam" id="PF00441"/>
    </source>
</evidence>
<accession>A0A9X4QYY1</accession>
<keyword evidence="8" id="KW-0175">Coiled coil</keyword>
<dbReference type="InterPro" id="IPR046373">
    <property type="entry name" value="Acyl-CoA_Oxase/DH_mid-dom_sf"/>
</dbReference>
<dbReference type="Gene3D" id="2.40.110.10">
    <property type="entry name" value="Butyryl-CoA Dehydrogenase, subunit A, domain 2"/>
    <property type="match status" value="1"/>
</dbReference>
<keyword evidence="4 7" id="KW-0274">FAD</keyword>
<feature type="domain" description="Acyl-CoA oxidase/dehydrogenase middle" evidence="10">
    <location>
        <begin position="143"/>
        <end position="236"/>
    </location>
</feature>
<evidence type="ECO:0000256" key="6">
    <source>
        <dbReference type="ARBA" id="ARBA00023002"/>
    </source>
</evidence>
<sequence length="403" mass="44867">MMPTKEEVIKALYPEDILSIAKDLTEGEVKLLKQLNDMLEEKYRDSVNEHWLNATEPEDYFEELGKLNYFQNPLLFEGREGEKTPSQLFQFFMSYTIAKFDVSLATLLGVHQGLGHNSFWFGGSEEQQAYYLPKLQSHELRTCFALTEPEHGSDVAGGLETTAKREGDQWVINGEKKWIGGANVADVMPVYAVDVDTGKPKGFIVEPSQEGVEIELIENKIALRIVPNAKIRLKNVVVKEEQRLQNINSFKDIAKVLYSTRAGVAYMATGAMAGALKATTDYVTERKQFGKEISKFQLIQEKLAMMQGNLAQAMATCAQLARMQAKGEYDEVATSTAKMMNALRLRETVSMGRGVHGGNGILAGEYDIARFFADAEAIYTYEGTHEINALVIGRAITGDSAFI</sequence>
<evidence type="ECO:0000256" key="4">
    <source>
        <dbReference type="ARBA" id="ARBA00022827"/>
    </source>
</evidence>
<dbReference type="InterPro" id="IPR006091">
    <property type="entry name" value="Acyl-CoA_Oxase/DH_mid-dom"/>
</dbReference>
<dbReference type="Gene3D" id="1.20.140.10">
    <property type="entry name" value="Butyryl-CoA Dehydrogenase, subunit A, domain 3"/>
    <property type="match status" value="1"/>
</dbReference>
<feature type="domain" description="Acyl-CoA dehydrogenase/oxidase C-terminal" evidence="9">
    <location>
        <begin position="252"/>
        <end position="396"/>
    </location>
</feature>
<dbReference type="AlphaFoldDB" id="A0A9X4QYY1"/>
<dbReference type="Pfam" id="PF00441">
    <property type="entry name" value="Acyl-CoA_dh_1"/>
    <property type="match status" value="1"/>
</dbReference>
<evidence type="ECO:0000259" key="10">
    <source>
        <dbReference type="Pfam" id="PF02770"/>
    </source>
</evidence>
<evidence type="ECO:0000313" key="13">
    <source>
        <dbReference type="Proteomes" id="UP001152422"/>
    </source>
</evidence>
<dbReference type="InterPro" id="IPR036250">
    <property type="entry name" value="AcylCo_DH-like_C"/>
</dbReference>
<dbReference type="PANTHER" id="PTHR42807">
    <property type="entry name" value="GLUTARYL-COA DEHYDROGENASE, MITOCHONDRIAL"/>
    <property type="match status" value="1"/>
</dbReference>
<dbReference type="EMBL" id="JAMBQA010000003">
    <property type="protein sequence ID" value="MDG0846028.1"/>
    <property type="molecule type" value="Genomic_DNA"/>
</dbReference>
<evidence type="ECO:0000256" key="7">
    <source>
        <dbReference type="RuleBase" id="RU362125"/>
    </source>
</evidence>
<feature type="coiled-coil region" evidence="8">
    <location>
        <begin position="22"/>
        <end position="49"/>
    </location>
</feature>
<comment type="cofactor">
    <cofactor evidence="1 7">
        <name>FAD</name>
        <dbReference type="ChEBI" id="CHEBI:57692"/>
    </cofactor>
</comment>
<protein>
    <submittedName>
        <fullName evidence="12">Acyl-CoA dehydrogenase family protein</fullName>
    </submittedName>
</protein>
<dbReference type="GO" id="GO:0050660">
    <property type="term" value="F:flavin adenine dinucleotide binding"/>
    <property type="evidence" value="ECO:0007669"/>
    <property type="project" value="InterPro"/>
</dbReference>
<comment type="caution">
    <text evidence="12">The sequence shown here is derived from an EMBL/GenBank/DDBJ whole genome shotgun (WGS) entry which is preliminary data.</text>
</comment>
<evidence type="ECO:0000313" key="12">
    <source>
        <dbReference type="EMBL" id="MDG0846028.1"/>
    </source>
</evidence>
<dbReference type="InterPro" id="IPR052033">
    <property type="entry name" value="Glutaryl-CoA_DH_mitochondrial"/>
</dbReference>
<evidence type="ECO:0000256" key="3">
    <source>
        <dbReference type="ARBA" id="ARBA00022630"/>
    </source>
</evidence>
<comment type="similarity">
    <text evidence="2 7">Belongs to the acyl-CoA dehydrogenase family.</text>
</comment>
<evidence type="ECO:0000256" key="1">
    <source>
        <dbReference type="ARBA" id="ARBA00001974"/>
    </source>
</evidence>